<keyword evidence="3" id="KW-1185">Reference proteome</keyword>
<dbReference type="AlphaFoldDB" id="A0A512JME2"/>
<evidence type="ECO:0000313" key="3">
    <source>
        <dbReference type="Proteomes" id="UP000321750"/>
    </source>
</evidence>
<proteinExistence type="predicted"/>
<evidence type="ECO:0000313" key="2">
    <source>
        <dbReference type="EMBL" id="GEP11098.1"/>
    </source>
</evidence>
<dbReference type="EMBL" id="BJZV01000015">
    <property type="protein sequence ID" value="GEP11098.1"/>
    <property type="molecule type" value="Genomic_DNA"/>
</dbReference>
<accession>A0A512JME2</accession>
<feature type="region of interest" description="Disordered" evidence="1">
    <location>
        <begin position="1"/>
        <end position="26"/>
    </location>
</feature>
<dbReference type="Proteomes" id="UP000321750">
    <property type="component" value="Unassembled WGS sequence"/>
</dbReference>
<gene>
    <name evidence="2" type="ORF">MGN01_29430</name>
</gene>
<dbReference type="RefSeq" id="WP_147047508.1">
    <property type="nucleotide sequence ID" value="NZ_BJZV01000015.1"/>
</dbReference>
<protein>
    <submittedName>
        <fullName evidence="2">Uncharacterized protein</fullName>
    </submittedName>
</protein>
<reference evidence="2 3" key="1">
    <citation type="submission" date="2019-07" db="EMBL/GenBank/DDBJ databases">
        <title>Whole genome shotgun sequence of Methylobacterium gnaphalii NBRC 107716.</title>
        <authorList>
            <person name="Hosoyama A."/>
            <person name="Uohara A."/>
            <person name="Ohji S."/>
            <person name="Ichikawa N."/>
        </authorList>
    </citation>
    <scope>NUCLEOTIDE SEQUENCE [LARGE SCALE GENOMIC DNA]</scope>
    <source>
        <strain evidence="2 3">NBRC 107716</strain>
    </source>
</reference>
<feature type="compositionally biased region" description="Basic and acidic residues" evidence="1">
    <location>
        <begin position="8"/>
        <end position="22"/>
    </location>
</feature>
<name>A0A512JME2_9HYPH</name>
<sequence length="64" mass="7112">MRRGQRPAHPDEIETKKAKADGRSAAARQAWAEVDAALKARDEKTEQLRAVRLAREASVKADKT</sequence>
<comment type="caution">
    <text evidence="2">The sequence shown here is derived from an EMBL/GenBank/DDBJ whole genome shotgun (WGS) entry which is preliminary data.</text>
</comment>
<organism evidence="2 3">
    <name type="scientific">Methylobacterium gnaphalii</name>
    <dbReference type="NCBI Taxonomy" id="1010610"/>
    <lineage>
        <taxon>Bacteria</taxon>
        <taxon>Pseudomonadati</taxon>
        <taxon>Pseudomonadota</taxon>
        <taxon>Alphaproteobacteria</taxon>
        <taxon>Hyphomicrobiales</taxon>
        <taxon>Methylobacteriaceae</taxon>
        <taxon>Methylobacterium</taxon>
    </lineage>
</organism>
<evidence type="ECO:0000256" key="1">
    <source>
        <dbReference type="SAM" id="MobiDB-lite"/>
    </source>
</evidence>